<keyword evidence="3 5" id="KW-1133">Transmembrane helix</keyword>
<dbReference type="STRING" id="1307761.L21SP2_0795"/>
<evidence type="ECO:0000259" key="6">
    <source>
        <dbReference type="Pfam" id="PF02915"/>
    </source>
</evidence>
<dbReference type="InterPro" id="IPR009078">
    <property type="entry name" value="Ferritin-like_SF"/>
</dbReference>
<dbReference type="GO" id="GO:0005384">
    <property type="term" value="F:manganese ion transmembrane transporter activity"/>
    <property type="evidence" value="ECO:0007669"/>
    <property type="project" value="InterPro"/>
</dbReference>
<dbReference type="SUPFAM" id="SSF47240">
    <property type="entry name" value="Ferritin-like"/>
    <property type="match status" value="1"/>
</dbReference>
<evidence type="ECO:0000256" key="3">
    <source>
        <dbReference type="ARBA" id="ARBA00022989"/>
    </source>
</evidence>
<dbReference type="EMBL" id="CP006939">
    <property type="protein sequence ID" value="AHC14217.1"/>
    <property type="molecule type" value="Genomic_DNA"/>
</dbReference>
<dbReference type="InterPro" id="IPR003251">
    <property type="entry name" value="Rr_diiron-bd_dom"/>
</dbReference>
<dbReference type="InterPro" id="IPR008217">
    <property type="entry name" value="Ccc1_fam"/>
</dbReference>
<dbReference type="GO" id="GO:0030026">
    <property type="term" value="P:intracellular manganese ion homeostasis"/>
    <property type="evidence" value="ECO:0007669"/>
    <property type="project" value="InterPro"/>
</dbReference>
<dbReference type="CDD" id="cd02431">
    <property type="entry name" value="Ferritin_CCC1_C"/>
    <property type="match status" value="1"/>
</dbReference>
<sequence>MNERKLDKETLKRLFVFQKNEVTEHRIYSRLAKSEKDPENRKVLEHIASQEKKHADILAKYTGKNPRPMGFRLFFYTFIARTMGLTFGVKLMEKREEAAEEAYREIAHLVPEAEQIASEEDEHENQLVNMLNEERLDYMGSIVLGLNDALVELTGALAGLTFALQNTSLTAAAGLITGIAASMSMAASEYLSTTADEEAKSKAVKSAVYTGIAYILTVILLILPYLLLQNGILALAVTLTIAVAIIFFFNYYISIAKDLNFSRRFWEMALLSLGVAAISFGVGFVVRQVFGIDV</sequence>
<organism evidence="7 8">
    <name type="scientific">Salinispira pacifica</name>
    <dbReference type="NCBI Taxonomy" id="1307761"/>
    <lineage>
        <taxon>Bacteria</taxon>
        <taxon>Pseudomonadati</taxon>
        <taxon>Spirochaetota</taxon>
        <taxon>Spirochaetia</taxon>
        <taxon>Spirochaetales</taxon>
        <taxon>Spirochaetaceae</taxon>
        <taxon>Salinispira</taxon>
    </lineage>
</organism>
<dbReference type="HOGENOM" id="CLU_065373_1_0_12"/>
<evidence type="ECO:0000313" key="8">
    <source>
        <dbReference type="Proteomes" id="UP000018680"/>
    </source>
</evidence>
<keyword evidence="8" id="KW-1185">Reference proteome</keyword>
<dbReference type="Pfam" id="PF02915">
    <property type="entry name" value="Rubrerythrin"/>
    <property type="match status" value="1"/>
</dbReference>
<dbReference type="PATRIC" id="fig|1307761.3.peg.796"/>
<evidence type="ECO:0000256" key="2">
    <source>
        <dbReference type="ARBA" id="ARBA00022692"/>
    </source>
</evidence>
<keyword evidence="4 5" id="KW-0472">Membrane</keyword>
<dbReference type="Proteomes" id="UP000018680">
    <property type="component" value="Chromosome"/>
</dbReference>
<dbReference type="RefSeq" id="WP_024267148.1">
    <property type="nucleotide sequence ID" value="NC_023035.1"/>
</dbReference>
<name>V5WEH8_9SPIO</name>
<feature type="transmembrane region" description="Helical" evidence="5">
    <location>
        <begin position="232"/>
        <end position="253"/>
    </location>
</feature>
<protein>
    <submittedName>
        <fullName evidence="7">Nodulin 21-related protein</fullName>
    </submittedName>
</protein>
<dbReference type="AlphaFoldDB" id="V5WEH8"/>
<dbReference type="eggNOG" id="COG1814">
    <property type="taxonomic scope" value="Bacteria"/>
</dbReference>
<dbReference type="GO" id="GO:0046872">
    <property type="term" value="F:metal ion binding"/>
    <property type="evidence" value="ECO:0007669"/>
    <property type="project" value="InterPro"/>
</dbReference>
<evidence type="ECO:0000313" key="7">
    <source>
        <dbReference type="EMBL" id="AHC14217.1"/>
    </source>
</evidence>
<dbReference type="Gene3D" id="1.20.5.420">
    <property type="entry name" value="Immunoglobulin FC, subunit C"/>
    <property type="match status" value="1"/>
</dbReference>
<reference evidence="7 8" key="1">
    <citation type="journal article" date="2015" name="Stand. Genomic Sci.">
        <title>Complete genome sequence and description of Salinispira pacifica gen. nov., sp. nov., a novel spirochaete isolated form a hypersaline microbial mat.</title>
        <authorList>
            <person name="Ben Hania W."/>
            <person name="Joseph M."/>
            <person name="Schumann P."/>
            <person name="Bunk B."/>
            <person name="Fiebig A."/>
            <person name="Sproer C."/>
            <person name="Klenk H.P."/>
            <person name="Fardeau M.L."/>
            <person name="Spring S."/>
        </authorList>
    </citation>
    <scope>NUCLEOTIDE SEQUENCE [LARGE SCALE GENOMIC DNA]</scope>
    <source>
        <strain evidence="7 8">L21-RPul-D2</strain>
    </source>
</reference>
<feature type="transmembrane region" description="Helical" evidence="5">
    <location>
        <begin position="265"/>
        <end position="286"/>
    </location>
</feature>
<dbReference type="KEGG" id="slr:L21SP2_0795"/>
<accession>V5WEH8</accession>
<proteinExistence type="predicted"/>
<evidence type="ECO:0000256" key="1">
    <source>
        <dbReference type="ARBA" id="ARBA00004127"/>
    </source>
</evidence>
<dbReference type="GO" id="GO:0016491">
    <property type="term" value="F:oxidoreductase activity"/>
    <property type="evidence" value="ECO:0007669"/>
    <property type="project" value="InterPro"/>
</dbReference>
<dbReference type="OrthoDB" id="9781287at2"/>
<evidence type="ECO:0000256" key="4">
    <source>
        <dbReference type="ARBA" id="ARBA00023136"/>
    </source>
</evidence>
<feature type="transmembrane region" description="Helical" evidence="5">
    <location>
        <begin position="207"/>
        <end position="226"/>
    </location>
</feature>
<keyword evidence="2 5" id="KW-0812">Transmembrane</keyword>
<dbReference type="Pfam" id="PF01988">
    <property type="entry name" value="VIT1"/>
    <property type="match status" value="1"/>
</dbReference>
<feature type="domain" description="Rubrerythrin diiron-binding" evidence="6">
    <location>
        <begin position="20"/>
        <end position="127"/>
    </location>
</feature>
<gene>
    <name evidence="7" type="ORF">L21SP2_0795</name>
</gene>
<feature type="transmembrane region" description="Helical" evidence="5">
    <location>
        <begin position="73"/>
        <end position="92"/>
    </location>
</feature>
<dbReference type="InterPro" id="IPR039376">
    <property type="entry name" value="Ferritin_CCC1_N"/>
</dbReference>
<comment type="subcellular location">
    <subcellularLocation>
        <location evidence="1">Endomembrane system</location>
        <topology evidence="1">Multi-pass membrane protein</topology>
    </subcellularLocation>
</comment>
<evidence type="ECO:0000256" key="5">
    <source>
        <dbReference type="SAM" id="Phobius"/>
    </source>
</evidence>
<dbReference type="CDD" id="cd01044">
    <property type="entry name" value="Ferritin_CCC1_N"/>
    <property type="match status" value="1"/>
</dbReference>
<feature type="transmembrane region" description="Helical" evidence="5">
    <location>
        <begin position="169"/>
        <end position="187"/>
    </location>
</feature>
<dbReference type="GO" id="GO:0012505">
    <property type="term" value="C:endomembrane system"/>
    <property type="evidence" value="ECO:0007669"/>
    <property type="project" value="UniProtKB-SubCell"/>
</dbReference>